<keyword evidence="7" id="KW-1185">Reference proteome</keyword>
<reference evidence="6" key="1">
    <citation type="journal article" date="2023" name="G3 (Bethesda)">
        <title>Whole genome assembly and annotation of the endangered Caribbean coral Acropora cervicornis.</title>
        <authorList>
            <person name="Selwyn J.D."/>
            <person name="Vollmer S.V."/>
        </authorList>
    </citation>
    <scope>NUCLEOTIDE SEQUENCE</scope>
    <source>
        <strain evidence="6">K2</strain>
    </source>
</reference>
<dbReference type="GO" id="GO:0005783">
    <property type="term" value="C:endoplasmic reticulum"/>
    <property type="evidence" value="ECO:0007669"/>
    <property type="project" value="TreeGrafter"/>
</dbReference>
<keyword evidence="4 5" id="KW-0472">Membrane</keyword>
<feature type="transmembrane region" description="Helical" evidence="5">
    <location>
        <begin position="155"/>
        <end position="188"/>
    </location>
</feature>
<evidence type="ECO:0000256" key="2">
    <source>
        <dbReference type="ARBA" id="ARBA00022692"/>
    </source>
</evidence>
<evidence type="ECO:0000313" key="6">
    <source>
        <dbReference type="EMBL" id="KAK2573781.1"/>
    </source>
</evidence>
<name>A0AAD9VGN0_ACRCE</name>
<dbReference type="EMBL" id="JARQWQ010000002">
    <property type="protein sequence ID" value="KAK2573781.1"/>
    <property type="molecule type" value="Genomic_DNA"/>
</dbReference>
<comment type="subcellular location">
    <subcellularLocation>
        <location evidence="1">Membrane</location>
        <topology evidence="1">Multi-pass membrane protein</topology>
    </subcellularLocation>
</comment>
<gene>
    <name evidence="6" type="ORF">P5673_001475</name>
</gene>
<dbReference type="GO" id="GO:0016020">
    <property type="term" value="C:membrane"/>
    <property type="evidence" value="ECO:0007669"/>
    <property type="project" value="UniProtKB-SubCell"/>
</dbReference>
<proteinExistence type="predicted"/>
<protein>
    <submittedName>
        <fullName evidence="6">Etoposide-induced protein 2.4-like protein</fullName>
    </submittedName>
</protein>
<evidence type="ECO:0000256" key="3">
    <source>
        <dbReference type="ARBA" id="ARBA00022989"/>
    </source>
</evidence>
<evidence type="ECO:0000256" key="4">
    <source>
        <dbReference type="ARBA" id="ARBA00023136"/>
    </source>
</evidence>
<comment type="caution">
    <text evidence="6">The sequence shown here is derived from an EMBL/GenBank/DDBJ whole genome shotgun (WGS) entry which is preliminary data.</text>
</comment>
<evidence type="ECO:0000256" key="5">
    <source>
        <dbReference type="SAM" id="Phobius"/>
    </source>
</evidence>
<dbReference type="PANTHER" id="PTHR21389:SF0">
    <property type="entry name" value="ETOPOSIDE-INDUCED PROTEIN 2.4 HOMOLOG"/>
    <property type="match status" value="1"/>
</dbReference>
<accession>A0AAD9VGN0</accession>
<dbReference type="Proteomes" id="UP001249851">
    <property type="component" value="Unassembled WGS sequence"/>
</dbReference>
<organism evidence="6 7">
    <name type="scientific">Acropora cervicornis</name>
    <name type="common">Staghorn coral</name>
    <dbReference type="NCBI Taxonomy" id="6130"/>
    <lineage>
        <taxon>Eukaryota</taxon>
        <taxon>Metazoa</taxon>
        <taxon>Cnidaria</taxon>
        <taxon>Anthozoa</taxon>
        <taxon>Hexacorallia</taxon>
        <taxon>Scleractinia</taxon>
        <taxon>Astrocoeniina</taxon>
        <taxon>Acroporidae</taxon>
        <taxon>Acropora</taxon>
    </lineage>
</organism>
<sequence>MSDFRAIVLGFVYGFKDSVVGMTALLRLRSILEENQMEKQKIDMYSSRRIRDRRQADRKAKSSVCMKEILSKILQCCVLNGGIFWMSIFLFENYIIPGLQICTQLIFNILSGAAPHQSLWLWRWMGPFLSYLFSALWVLPLYWLSKPLNSLYYQLFFLVQAMLVSFIPVVGPTLGFCHMCLLYSLYTFEYKWVNMVKYQCAYFPL</sequence>
<dbReference type="PANTHER" id="PTHR21389">
    <property type="entry name" value="P53 INDUCED PROTEIN"/>
    <property type="match status" value="1"/>
</dbReference>
<feature type="transmembrane region" description="Helical" evidence="5">
    <location>
        <begin position="121"/>
        <end position="143"/>
    </location>
</feature>
<reference evidence="6" key="2">
    <citation type="journal article" date="2023" name="Science">
        <title>Genomic signatures of disease resistance in endangered staghorn corals.</title>
        <authorList>
            <person name="Vollmer S.V."/>
            <person name="Selwyn J.D."/>
            <person name="Despard B.A."/>
            <person name="Roesel C.L."/>
        </authorList>
    </citation>
    <scope>NUCLEOTIDE SEQUENCE</scope>
    <source>
        <strain evidence="6">K2</strain>
    </source>
</reference>
<evidence type="ECO:0000313" key="7">
    <source>
        <dbReference type="Proteomes" id="UP001249851"/>
    </source>
</evidence>
<keyword evidence="2 5" id="KW-0812">Transmembrane</keyword>
<feature type="transmembrane region" description="Helical" evidence="5">
    <location>
        <begin position="94"/>
        <end position="114"/>
    </location>
</feature>
<dbReference type="AlphaFoldDB" id="A0AAD9VGN0"/>
<feature type="transmembrane region" description="Helical" evidence="5">
    <location>
        <begin position="69"/>
        <end position="88"/>
    </location>
</feature>
<evidence type="ECO:0000256" key="1">
    <source>
        <dbReference type="ARBA" id="ARBA00004141"/>
    </source>
</evidence>
<dbReference type="GO" id="GO:0016236">
    <property type="term" value="P:macroautophagy"/>
    <property type="evidence" value="ECO:0007669"/>
    <property type="project" value="TreeGrafter"/>
</dbReference>
<keyword evidence="3 5" id="KW-1133">Transmembrane helix</keyword>